<protein>
    <recommendedName>
        <fullName evidence="5">protein adenylyltransferase</fullName>
        <ecNumber evidence="5">2.7.7.108</ecNumber>
    </recommendedName>
</protein>
<name>A0A544T0J9_9BACI</name>
<evidence type="ECO:0000313" key="9">
    <source>
        <dbReference type="EMBL" id="TQR10976.1"/>
    </source>
</evidence>
<keyword evidence="2" id="KW-0548">Nucleotidyltransferase</keyword>
<evidence type="ECO:0000259" key="8">
    <source>
        <dbReference type="PROSITE" id="PS51459"/>
    </source>
</evidence>
<proteinExistence type="predicted"/>
<dbReference type="SUPFAM" id="SSF140931">
    <property type="entry name" value="Fic-like"/>
    <property type="match status" value="1"/>
</dbReference>
<dbReference type="EC" id="2.7.7.108" evidence="5"/>
<dbReference type="GO" id="GO:0051302">
    <property type="term" value="P:regulation of cell division"/>
    <property type="evidence" value="ECO:0007669"/>
    <property type="project" value="TreeGrafter"/>
</dbReference>
<accession>A0A544T0J9</accession>
<evidence type="ECO:0000256" key="4">
    <source>
        <dbReference type="ARBA" id="ARBA00022840"/>
    </source>
</evidence>
<dbReference type="InterPro" id="IPR003812">
    <property type="entry name" value="Fido"/>
</dbReference>
<comment type="catalytic activity">
    <reaction evidence="6">
        <text>L-threonyl-[protein] + ATP = 3-O-(5'-adenylyl)-L-threonyl-[protein] + diphosphate</text>
        <dbReference type="Rhea" id="RHEA:54292"/>
        <dbReference type="Rhea" id="RHEA-COMP:11060"/>
        <dbReference type="Rhea" id="RHEA-COMP:13847"/>
        <dbReference type="ChEBI" id="CHEBI:30013"/>
        <dbReference type="ChEBI" id="CHEBI:30616"/>
        <dbReference type="ChEBI" id="CHEBI:33019"/>
        <dbReference type="ChEBI" id="CHEBI:138113"/>
        <dbReference type="EC" id="2.7.7.108"/>
    </reaction>
</comment>
<comment type="catalytic activity">
    <reaction evidence="7">
        <text>L-tyrosyl-[protein] + ATP = O-(5'-adenylyl)-L-tyrosyl-[protein] + diphosphate</text>
        <dbReference type="Rhea" id="RHEA:54288"/>
        <dbReference type="Rhea" id="RHEA-COMP:10136"/>
        <dbReference type="Rhea" id="RHEA-COMP:13846"/>
        <dbReference type="ChEBI" id="CHEBI:30616"/>
        <dbReference type="ChEBI" id="CHEBI:33019"/>
        <dbReference type="ChEBI" id="CHEBI:46858"/>
        <dbReference type="ChEBI" id="CHEBI:83624"/>
        <dbReference type="EC" id="2.7.7.108"/>
    </reaction>
</comment>
<dbReference type="InterPro" id="IPR036597">
    <property type="entry name" value="Fido-like_dom_sf"/>
</dbReference>
<dbReference type="EMBL" id="VDGG01000033">
    <property type="protein sequence ID" value="TQR10976.1"/>
    <property type="molecule type" value="Genomic_DNA"/>
</dbReference>
<evidence type="ECO:0000256" key="2">
    <source>
        <dbReference type="ARBA" id="ARBA00022695"/>
    </source>
</evidence>
<comment type="caution">
    <text evidence="9">The sequence shown here is derived from an EMBL/GenBank/DDBJ whole genome shotgun (WGS) entry which is preliminary data.</text>
</comment>
<dbReference type="Proteomes" id="UP000318937">
    <property type="component" value="Unassembled WGS sequence"/>
</dbReference>
<feature type="domain" description="Fido" evidence="8">
    <location>
        <begin position="52"/>
        <end position="190"/>
    </location>
</feature>
<dbReference type="PROSITE" id="PS51459">
    <property type="entry name" value="FIDO"/>
    <property type="match status" value="1"/>
</dbReference>
<evidence type="ECO:0000256" key="7">
    <source>
        <dbReference type="ARBA" id="ARBA00048696"/>
    </source>
</evidence>
<evidence type="ECO:0000256" key="1">
    <source>
        <dbReference type="ARBA" id="ARBA00022679"/>
    </source>
</evidence>
<evidence type="ECO:0000256" key="6">
    <source>
        <dbReference type="ARBA" id="ARBA00047939"/>
    </source>
</evidence>
<gene>
    <name evidence="9" type="ORF">FG383_14755</name>
</gene>
<evidence type="ECO:0000256" key="5">
    <source>
        <dbReference type="ARBA" id="ARBA00034531"/>
    </source>
</evidence>
<dbReference type="GO" id="GO:0005524">
    <property type="term" value="F:ATP binding"/>
    <property type="evidence" value="ECO:0007669"/>
    <property type="project" value="UniProtKB-KW"/>
</dbReference>
<evidence type="ECO:0000256" key="3">
    <source>
        <dbReference type="ARBA" id="ARBA00022741"/>
    </source>
</evidence>
<dbReference type="RefSeq" id="WP_142608155.1">
    <property type="nucleotide sequence ID" value="NZ_VDGG01000033.1"/>
</dbReference>
<keyword evidence="4" id="KW-0067">ATP-binding</keyword>
<dbReference type="PANTHER" id="PTHR39560">
    <property type="entry name" value="PROTEIN ADENYLYLTRANSFERASE FIC-RELATED"/>
    <property type="match status" value="1"/>
</dbReference>
<dbReference type="Gene3D" id="1.10.3290.10">
    <property type="entry name" value="Fido-like domain"/>
    <property type="match status" value="1"/>
</dbReference>
<dbReference type="Pfam" id="PF02661">
    <property type="entry name" value="Fic"/>
    <property type="match status" value="1"/>
</dbReference>
<dbReference type="AlphaFoldDB" id="A0A544T0J9"/>
<dbReference type="GO" id="GO:0070733">
    <property type="term" value="F:AMPylase activity"/>
    <property type="evidence" value="ECO:0007669"/>
    <property type="project" value="UniProtKB-EC"/>
</dbReference>
<evidence type="ECO:0000313" key="10">
    <source>
        <dbReference type="Proteomes" id="UP000318937"/>
    </source>
</evidence>
<reference evidence="9 10" key="1">
    <citation type="submission" date="2019-05" db="EMBL/GenBank/DDBJ databases">
        <title>Psychrobacillus vulpis sp. nov., a new species isolated from feces of a red fox that inhabits in The Tablas de Daimiel Natural Park, Albacete, Spain.</title>
        <authorList>
            <person name="Rodriguez M."/>
            <person name="Reina J.C."/>
            <person name="Bejar V."/>
            <person name="Llamas I."/>
        </authorList>
    </citation>
    <scope>NUCLEOTIDE SEQUENCE [LARGE SCALE GENOMIC DNA]</scope>
    <source>
        <strain evidence="9 10">NHI-2</strain>
    </source>
</reference>
<keyword evidence="10" id="KW-1185">Reference proteome</keyword>
<keyword evidence="3" id="KW-0547">Nucleotide-binding</keyword>
<dbReference type="OrthoDB" id="9813719at2"/>
<keyword evidence="1" id="KW-0808">Transferase</keyword>
<dbReference type="PANTHER" id="PTHR39560:SF1">
    <property type="entry name" value="PROTEIN ADENYLYLTRANSFERASE FIC-RELATED"/>
    <property type="match status" value="1"/>
</dbReference>
<sequence>MAKYDDFENDNYLLNTNLLDITDFDELQQAEAFTFSIRAAQIEQGVYKITAFSKEDFIDLHYQLFQDIYPFAGQFRKVQLMKGTTRFCQVQFLDAYASDLFYRLQNEPVWESLEVAAKRLAYFKSELNMLHPFREGNGRTIRIFLQEYTKTKGFLWKYDKIGRNEYMQAMICSVTSEDLLENLFLDTLIRVH</sequence>
<organism evidence="9 10">
    <name type="scientific">Psychrobacillus soli</name>
    <dbReference type="NCBI Taxonomy" id="1543965"/>
    <lineage>
        <taxon>Bacteria</taxon>
        <taxon>Bacillati</taxon>
        <taxon>Bacillota</taxon>
        <taxon>Bacilli</taxon>
        <taxon>Bacillales</taxon>
        <taxon>Bacillaceae</taxon>
        <taxon>Psychrobacillus</taxon>
    </lineage>
</organism>